<dbReference type="RefSeq" id="WP_289454263.1">
    <property type="nucleotide sequence ID" value="NZ_JAUCGQ010000001.1"/>
</dbReference>
<name>A0ABT7SG56_9CELL</name>
<sequence length="261" mass="28466">MPHVEEVLTVRRWRRYGADRLFVTQGTGARVGSVDLQSGEVVVEDPELEGSLRKAAQEFLRNDVTELVLPVPGPGAALSQEDEAALRGWLGAPDEGPDELALRRERGSTVRARLDRLTDEDWHVLHGVPLGRQGNRVAHLLIGPAGIYTVTERFHAGQHVVVEGRAMSVDGLPATYLRDARLEAERVQGMLLAAACAGASVRAVIVVHGELELRGPVRSEDALVVQRHDVPALFRLLPPRLGGDRAKAIAQVARRRATWGL</sequence>
<evidence type="ECO:0000313" key="1">
    <source>
        <dbReference type="EMBL" id="MDM7854489.1"/>
    </source>
</evidence>
<protein>
    <submittedName>
        <fullName evidence="1">NERD domain-containing protein</fullName>
    </submittedName>
</protein>
<proteinExistence type="predicted"/>
<evidence type="ECO:0000313" key="2">
    <source>
        <dbReference type="Proteomes" id="UP001529338"/>
    </source>
</evidence>
<gene>
    <name evidence="1" type="ORF">QRT04_06050</name>
</gene>
<accession>A0ABT7SG56</accession>
<comment type="caution">
    <text evidence="1">The sequence shown here is derived from an EMBL/GenBank/DDBJ whole genome shotgun (WGS) entry which is preliminary data.</text>
</comment>
<organism evidence="1 2">
    <name type="scientific">Cellulomonas alba</name>
    <dbReference type="NCBI Taxonomy" id="3053467"/>
    <lineage>
        <taxon>Bacteria</taxon>
        <taxon>Bacillati</taxon>
        <taxon>Actinomycetota</taxon>
        <taxon>Actinomycetes</taxon>
        <taxon>Micrococcales</taxon>
        <taxon>Cellulomonadaceae</taxon>
        <taxon>Cellulomonas</taxon>
    </lineage>
</organism>
<reference evidence="1 2" key="1">
    <citation type="submission" date="2023-06" db="EMBL/GenBank/DDBJ databases">
        <title>Cellulomonas sp. MW4 Whole genome sequence.</title>
        <authorList>
            <person name="Park S."/>
        </authorList>
    </citation>
    <scope>NUCLEOTIDE SEQUENCE [LARGE SCALE GENOMIC DNA]</scope>
    <source>
        <strain evidence="1 2">MW4</strain>
    </source>
</reference>
<dbReference type="Proteomes" id="UP001529338">
    <property type="component" value="Unassembled WGS sequence"/>
</dbReference>
<dbReference type="EMBL" id="JAUCGQ010000001">
    <property type="protein sequence ID" value="MDM7854489.1"/>
    <property type="molecule type" value="Genomic_DNA"/>
</dbReference>
<keyword evidence="2" id="KW-1185">Reference proteome</keyword>